<dbReference type="GO" id="GO:0046872">
    <property type="term" value="F:metal ion binding"/>
    <property type="evidence" value="ECO:0007669"/>
    <property type="project" value="UniProtKB-KW"/>
</dbReference>
<dbReference type="SUPFAM" id="SSF46626">
    <property type="entry name" value="Cytochrome c"/>
    <property type="match status" value="1"/>
</dbReference>
<dbReference type="Pfam" id="PF00034">
    <property type="entry name" value="Cytochrom_C"/>
    <property type="match status" value="1"/>
</dbReference>
<dbReference type="Proteomes" id="UP000010797">
    <property type="component" value="Chromosome"/>
</dbReference>
<evidence type="ECO:0000256" key="4">
    <source>
        <dbReference type="PROSITE-ProRule" id="PRU00433"/>
    </source>
</evidence>
<protein>
    <submittedName>
        <fullName evidence="6">Cytochrome c</fullName>
    </submittedName>
</protein>
<keyword evidence="1 4" id="KW-0349">Heme</keyword>
<name>L0F7Q1_DESDL</name>
<organism evidence="6 7">
    <name type="scientific">Desulfitobacterium dichloroeliminans (strain LMG P-21439 / DCA1)</name>
    <dbReference type="NCBI Taxonomy" id="871963"/>
    <lineage>
        <taxon>Bacteria</taxon>
        <taxon>Bacillati</taxon>
        <taxon>Bacillota</taxon>
        <taxon>Clostridia</taxon>
        <taxon>Eubacteriales</taxon>
        <taxon>Desulfitobacteriaceae</taxon>
        <taxon>Desulfitobacterium</taxon>
    </lineage>
</organism>
<dbReference type="eggNOG" id="COG2010">
    <property type="taxonomic scope" value="Bacteria"/>
</dbReference>
<evidence type="ECO:0000256" key="2">
    <source>
        <dbReference type="ARBA" id="ARBA00022723"/>
    </source>
</evidence>
<reference evidence="7" key="1">
    <citation type="submission" date="2012-02" db="EMBL/GenBank/DDBJ databases">
        <title>Complete sequence of Desulfitobacterium dichloroeliminans LMG P-21439.</title>
        <authorList>
            <person name="Lucas S."/>
            <person name="Han J."/>
            <person name="Lapidus A."/>
            <person name="Cheng J.-F."/>
            <person name="Goodwin L."/>
            <person name="Pitluck S."/>
            <person name="Peters L."/>
            <person name="Ovchinnikova G."/>
            <person name="Teshima H."/>
            <person name="Detter J.C."/>
            <person name="Han C."/>
            <person name="Tapia R."/>
            <person name="Land M."/>
            <person name="Hauser L."/>
            <person name="Kyrpides N."/>
            <person name="Ivanova N."/>
            <person name="Pagani I."/>
            <person name="Kruse T."/>
            <person name="de Vos W.M."/>
            <person name="Boon N."/>
            <person name="Smidt H."/>
            <person name="Woyke T."/>
        </authorList>
    </citation>
    <scope>NUCLEOTIDE SEQUENCE [LARGE SCALE GENOMIC DNA]</scope>
    <source>
        <strain evidence="7">LMG P-21439 / DCA1</strain>
    </source>
</reference>
<keyword evidence="2 4" id="KW-0479">Metal-binding</keyword>
<dbReference type="PROSITE" id="PS51007">
    <property type="entry name" value="CYTC"/>
    <property type="match status" value="1"/>
</dbReference>
<evidence type="ECO:0000259" key="5">
    <source>
        <dbReference type="PROSITE" id="PS51007"/>
    </source>
</evidence>
<evidence type="ECO:0000256" key="1">
    <source>
        <dbReference type="ARBA" id="ARBA00022617"/>
    </source>
</evidence>
<keyword evidence="3 4" id="KW-0408">Iron</keyword>
<dbReference type="GO" id="GO:0009055">
    <property type="term" value="F:electron transfer activity"/>
    <property type="evidence" value="ECO:0007669"/>
    <property type="project" value="InterPro"/>
</dbReference>
<feature type="domain" description="Cytochrome c" evidence="5">
    <location>
        <begin position="33"/>
        <end position="113"/>
    </location>
</feature>
<evidence type="ECO:0000313" key="7">
    <source>
        <dbReference type="Proteomes" id="UP000010797"/>
    </source>
</evidence>
<dbReference type="AlphaFoldDB" id="L0F7Q1"/>
<dbReference type="OrthoDB" id="9809720at2"/>
<dbReference type="EMBL" id="CP003344">
    <property type="protein sequence ID" value="AGA69030.1"/>
    <property type="molecule type" value="Genomic_DNA"/>
</dbReference>
<dbReference type="STRING" id="871963.Desdi_1537"/>
<dbReference type="Gene3D" id="1.10.760.10">
    <property type="entry name" value="Cytochrome c-like domain"/>
    <property type="match status" value="1"/>
</dbReference>
<proteinExistence type="predicted"/>
<dbReference type="InterPro" id="IPR036909">
    <property type="entry name" value="Cyt_c-like_dom_sf"/>
</dbReference>
<dbReference type="HOGENOM" id="CLU_135564_1_0_9"/>
<gene>
    <name evidence="6" type="ordered locus">Desdi_1537</name>
</gene>
<dbReference type="RefSeq" id="WP_015262023.1">
    <property type="nucleotide sequence ID" value="NC_019903.1"/>
</dbReference>
<dbReference type="GO" id="GO:0020037">
    <property type="term" value="F:heme binding"/>
    <property type="evidence" value="ECO:0007669"/>
    <property type="project" value="InterPro"/>
</dbReference>
<sequence length="133" mass="14995">MRLRTFILISSASLAIFVLSVRFSWKIDIPISQEASAGKDVWQSHNCVSCHTLLGQGGYVGEDLTHIMAKRSPDEINAFFRHPPVIPPHQEEKHPSLTPLETQDIIAYFEYMRTIPTLGWPPTPIKLESGDIL</sequence>
<dbReference type="KEGG" id="ddl:Desdi_1537"/>
<dbReference type="InterPro" id="IPR009056">
    <property type="entry name" value="Cyt_c-like_dom"/>
</dbReference>
<evidence type="ECO:0000256" key="3">
    <source>
        <dbReference type="ARBA" id="ARBA00023004"/>
    </source>
</evidence>
<evidence type="ECO:0000313" key="6">
    <source>
        <dbReference type="EMBL" id="AGA69030.1"/>
    </source>
</evidence>
<keyword evidence="7" id="KW-1185">Reference proteome</keyword>
<accession>L0F7Q1</accession>